<gene>
    <name evidence="2" type="ORF">CC78DRAFT_169765</name>
</gene>
<sequence length="74" mass="8036">MDIACWLDSLLFMPVCRGLLCLVVASLDCHVVHSKNGVLGFRFSPRGGKGLVGRLMSGISLGVFVSTFWHTRGI</sequence>
<comment type="caution">
    <text evidence="2">The sequence shown here is derived from an EMBL/GenBank/DDBJ whole genome shotgun (WGS) entry which is preliminary data.</text>
</comment>
<reference evidence="3" key="1">
    <citation type="journal article" date="2020" name="Stud. Mycol.">
        <title>101 Dothideomycetes genomes: A test case for predicting lifestyles and emergence of pathogens.</title>
        <authorList>
            <person name="Haridas S."/>
            <person name="Albert R."/>
            <person name="Binder M."/>
            <person name="Bloem J."/>
            <person name="LaButti K."/>
            <person name="Salamov A."/>
            <person name="Andreopoulos B."/>
            <person name="Baker S."/>
            <person name="Barry K."/>
            <person name="Bills G."/>
            <person name="Bluhm B."/>
            <person name="Cannon C."/>
            <person name="Castanera R."/>
            <person name="Culley D."/>
            <person name="Daum C."/>
            <person name="Ezra D."/>
            <person name="Gonzalez J."/>
            <person name="Henrissat B."/>
            <person name="Kuo A."/>
            <person name="Liang C."/>
            <person name="Lipzen A."/>
            <person name="Lutzoni F."/>
            <person name="Magnuson J."/>
            <person name="Mondo S."/>
            <person name="Nolan M."/>
            <person name="Ohm R."/>
            <person name="Pangilinan J."/>
            <person name="Park H.-J."/>
            <person name="Ramirez L."/>
            <person name="Alfaro M."/>
            <person name="Sun H."/>
            <person name="Tritt A."/>
            <person name="Yoshinaga Y."/>
            <person name="Zwiers L.-H."/>
            <person name="Turgeon B."/>
            <person name="Goodwin S."/>
            <person name="Spatafora J."/>
            <person name="Crous P."/>
            <person name="Grigoriev I."/>
        </authorList>
    </citation>
    <scope>NUCLEOTIDE SEQUENCE [LARGE SCALE GENOMIC DNA]</scope>
    <source>
        <strain evidence="3">CBS 304.66</strain>
    </source>
</reference>
<name>A0A9P4KCB9_9PLEO</name>
<proteinExistence type="predicted"/>
<evidence type="ECO:0008006" key="4">
    <source>
        <dbReference type="Google" id="ProtNLM"/>
    </source>
</evidence>
<accession>A0A9P4KCB9</accession>
<keyword evidence="3" id="KW-1185">Reference proteome</keyword>
<protein>
    <recommendedName>
        <fullName evidence="4">Secreted protein</fullName>
    </recommendedName>
</protein>
<keyword evidence="1" id="KW-0732">Signal</keyword>
<evidence type="ECO:0000313" key="2">
    <source>
        <dbReference type="EMBL" id="KAF2265970.1"/>
    </source>
</evidence>
<evidence type="ECO:0000256" key="1">
    <source>
        <dbReference type="SAM" id="SignalP"/>
    </source>
</evidence>
<evidence type="ECO:0000313" key="3">
    <source>
        <dbReference type="Proteomes" id="UP000800093"/>
    </source>
</evidence>
<feature type="chain" id="PRO_5040341211" description="Secreted protein" evidence="1">
    <location>
        <begin position="19"/>
        <end position="74"/>
    </location>
</feature>
<dbReference type="Proteomes" id="UP000800093">
    <property type="component" value="Unassembled WGS sequence"/>
</dbReference>
<dbReference type="EMBL" id="ML986602">
    <property type="protein sequence ID" value="KAF2265970.1"/>
    <property type="molecule type" value="Genomic_DNA"/>
</dbReference>
<organism evidence="2 3">
    <name type="scientific">Lojkania enalia</name>
    <dbReference type="NCBI Taxonomy" id="147567"/>
    <lineage>
        <taxon>Eukaryota</taxon>
        <taxon>Fungi</taxon>
        <taxon>Dikarya</taxon>
        <taxon>Ascomycota</taxon>
        <taxon>Pezizomycotina</taxon>
        <taxon>Dothideomycetes</taxon>
        <taxon>Pleosporomycetidae</taxon>
        <taxon>Pleosporales</taxon>
        <taxon>Pleosporales incertae sedis</taxon>
        <taxon>Lojkania</taxon>
    </lineage>
</organism>
<dbReference type="AlphaFoldDB" id="A0A9P4KCB9"/>
<feature type="signal peptide" evidence="1">
    <location>
        <begin position="1"/>
        <end position="18"/>
    </location>
</feature>